<dbReference type="EMBL" id="PJMU01000003">
    <property type="protein sequence ID" value="PKV63123.1"/>
    <property type="molecule type" value="Genomic_DNA"/>
</dbReference>
<dbReference type="Gene3D" id="3.40.50.150">
    <property type="entry name" value="Vaccinia Virus protein VP39"/>
    <property type="match status" value="1"/>
</dbReference>
<gene>
    <name evidence="3" type="ORF">BD749_2962</name>
</gene>
<evidence type="ECO:0000259" key="2">
    <source>
        <dbReference type="Pfam" id="PF13649"/>
    </source>
</evidence>
<organism evidence="3 4">
    <name type="scientific">Pontibacter ramchanderi</name>
    <dbReference type="NCBI Taxonomy" id="1179743"/>
    <lineage>
        <taxon>Bacteria</taxon>
        <taxon>Pseudomonadati</taxon>
        <taxon>Bacteroidota</taxon>
        <taxon>Cytophagia</taxon>
        <taxon>Cytophagales</taxon>
        <taxon>Hymenobacteraceae</taxon>
        <taxon>Pontibacter</taxon>
    </lineage>
</organism>
<dbReference type="InterPro" id="IPR029063">
    <property type="entry name" value="SAM-dependent_MTases_sf"/>
</dbReference>
<keyword evidence="4" id="KW-1185">Reference proteome</keyword>
<dbReference type="Proteomes" id="UP000233782">
    <property type="component" value="Unassembled WGS sequence"/>
</dbReference>
<reference evidence="3 4" key="1">
    <citation type="submission" date="2017-12" db="EMBL/GenBank/DDBJ databases">
        <title>Genomic Encyclopedia of Type Strains, Phase III (KMG-III): the genomes of soil and plant-associated and newly described type strains.</title>
        <authorList>
            <person name="Whitman W."/>
        </authorList>
    </citation>
    <scope>NUCLEOTIDE SEQUENCE [LARGE SCALE GENOMIC DNA]</scope>
    <source>
        <strain evidence="3 4">LP43</strain>
    </source>
</reference>
<proteinExistence type="predicted"/>
<sequence>MEQEYFEANRQAWNLRTAVHKDSAFYDVAGFKAGKSSLNAIELEELGDVTGKSLLHLQCHFGQDTLSWARLGAEATGIDLSDKAIEEAEKLNEELGLNARFVCSNVYDLKDKLQGQFDIVFTSYGVVGWLPDLDRWAEVIAHFLKPGGTFYMAEFHPVVWMFDNDFKQVKYPYHNTSEPIVEESTGTYADRNAPIQYREYSWNHSLSEVITALLNQELQLELFHEFPYSPYNCFNHTVQGPDGYWRIKHLHDLIPMVYSLKCRKVDR</sequence>
<protein>
    <submittedName>
        <fullName evidence="3">Methyltransferase family protein</fullName>
    </submittedName>
</protein>
<keyword evidence="3" id="KW-0489">Methyltransferase</keyword>
<name>A0A2N3U8P7_9BACT</name>
<dbReference type="OrthoDB" id="8385759at2"/>
<dbReference type="AlphaFoldDB" id="A0A2N3U8P7"/>
<evidence type="ECO:0000256" key="1">
    <source>
        <dbReference type="ARBA" id="ARBA00022679"/>
    </source>
</evidence>
<dbReference type="InterPro" id="IPR041698">
    <property type="entry name" value="Methyltransf_25"/>
</dbReference>
<feature type="domain" description="Methyltransferase" evidence="2">
    <location>
        <begin position="55"/>
        <end position="148"/>
    </location>
</feature>
<dbReference type="RefSeq" id="WP_101445614.1">
    <property type="nucleotide sequence ID" value="NZ_PJMU01000003.1"/>
</dbReference>
<dbReference type="PANTHER" id="PTHR43861">
    <property type="entry name" value="TRANS-ACONITATE 2-METHYLTRANSFERASE-RELATED"/>
    <property type="match status" value="1"/>
</dbReference>
<dbReference type="CDD" id="cd02440">
    <property type="entry name" value="AdoMet_MTases"/>
    <property type="match status" value="1"/>
</dbReference>
<evidence type="ECO:0000313" key="4">
    <source>
        <dbReference type="Proteomes" id="UP000233782"/>
    </source>
</evidence>
<evidence type="ECO:0000313" key="3">
    <source>
        <dbReference type="EMBL" id="PKV63123.1"/>
    </source>
</evidence>
<dbReference type="GO" id="GO:0032259">
    <property type="term" value="P:methylation"/>
    <property type="evidence" value="ECO:0007669"/>
    <property type="project" value="UniProtKB-KW"/>
</dbReference>
<comment type="caution">
    <text evidence="3">The sequence shown here is derived from an EMBL/GenBank/DDBJ whole genome shotgun (WGS) entry which is preliminary data.</text>
</comment>
<accession>A0A2N3U8P7</accession>
<dbReference type="GO" id="GO:0008168">
    <property type="term" value="F:methyltransferase activity"/>
    <property type="evidence" value="ECO:0007669"/>
    <property type="project" value="UniProtKB-KW"/>
</dbReference>
<keyword evidence="1 3" id="KW-0808">Transferase</keyword>
<dbReference type="SUPFAM" id="SSF53335">
    <property type="entry name" value="S-adenosyl-L-methionine-dependent methyltransferases"/>
    <property type="match status" value="1"/>
</dbReference>
<dbReference type="Pfam" id="PF13649">
    <property type="entry name" value="Methyltransf_25"/>
    <property type="match status" value="1"/>
</dbReference>